<feature type="coiled-coil region" evidence="1">
    <location>
        <begin position="109"/>
        <end position="171"/>
    </location>
</feature>
<dbReference type="AlphaFoldDB" id="A0AAW0PSJ1"/>
<dbReference type="PANTHER" id="PTHR18957:SF0">
    <property type="entry name" value="CENTLEIN"/>
    <property type="match status" value="1"/>
</dbReference>
<dbReference type="GO" id="GO:0005814">
    <property type="term" value="C:centriole"/>
    <property type="evidence" value="ECO:0007669"/>
    <property type="project" value="TreeGrafter"/>
</dbReference>
<dbReference type="PANTHER" id="PTHR18957">
    <property type="entry name" value="CENTLEIN"/>
    <property type="match status" value="1"/>
</dbReference>
<feature type="compositionally biased region" description="Polar residues" evidence="2">
    <location>
        <begin position="1"/>
        <end position="20"/>
    </location>
</feature>
<keyword evidence="1" id="KW-0175">Coiled coil</keyword>
<dbReference type="EMBL" id="JBBPFD010000004">
    <property type="protein sequence ID" value="KAK7930523.1"/>
    <property type="molecule type" value="Genomic_DNA"/>
</dbReference>
<proteinExistence type="predicted"/>
<reference evidence="4" key="1">
    <citation type="submission" date="2024-04" db="EMBL/GenBank/DDBJ databases">
        <title>Salinicola lusitanus LLJ914,a marine bacterium isolated from the Okinawa Trough.</title>
        <authorList>
            <person name="Li J."/>
        </authorList>
    </citation>
    <scope>NUCLEOTIDE SEQUENCE [LARGE SCALE GENOMIC DNA]</scope>
</reference>
<feature type="compositionally biased region" description="Basic residues" evidence="2">
    <location>
        <begin position="73"/>
        <end position="83"/>
    </location>
</feature>
<evidence type="ECO:0000256" key="2">
    <source>
        <dbReference type="SAM" id="MobiDB-lite"/>
    </source>
</evidence>
<evidence type="ECO:0000313" key="3">
    <source>
        <dbReference type="EMBL" id="KAK7930523.1"/>
    </source>
</evidence>
<gene>
    <name evidence="3" type="ORF">WMY93_006918</name>
</gene>
<dbReference type="GO" id="GO:0010457">
    <property type="term" value="P:centriole-centriole cohesion"/>
    <property type="evidence" value="ECO:0007669"/>
    <property type="project" value="TreeGrafter"/>
</dbReference>
<comment type="caution">
    <text evidence="3">The sequence shown here is derived from an EMBL/GenBank/DDBJ whole genome shotgun (WGS) entry which is preliminary data.</text>
</comment>
<evidence type="ECO:0000256" key="1">
    <source>
        <dbReference type="SAM" id="Coils"/>
    </source>
</evidence>
<organism evidence="3 4">
    <name type="scientific">Mugilogobius chulae</name>
    <name type="common">yellowstripe goby</name>
    <dbReference type="NCBI Taxonomy" id="88201"/>
    <lineage>
        <taxon>Eukaryota</taxon>
        <taxon>Metazoa</taxon>
        <taxon>Chordata</taxon>
        <taxon>Craniata</taxon>
        <taxon>Vertebrata</taxon>
        <taxon>Euteleostomi</taxon>
        <taxon>Actinopterygii</taxon>
        <taxon>Neopterygii</taxon>
        <taxon>Teleostei</taxon>
        <taxon>Neoteleostei</taxon>
        <taxon>Acanthomorphata</taxon>
        <taxon>Gobiaria</taxon>
        <taxon>Gobiiformes</taxon>
        <taxon>Gobioidei</taxon>
        <taxon>Gobiidae</taxon>
        <taxon>Gobionellinae</taxon>
        <taxon>Mugilogobius</taxon>
    </lineage>
</organism>
<evidence type="ECO:0000313" key="4">
    <source>
        <dbReference type="Proteomes" id="UP001460270"/>
    </source>
</evidence>
<dbReference type="InterPro" id="IPR038810">
    <property type="entry name" value="CNTLN"/>
</dbReference>
<accession>A0AAW0PSJ1</accession>
<feature type="region of interest" description="Disordered" evidence="2">
    <location>
        <begin position="1"/>
        <end position="87"/>
    </location>
</feature>
<name>A0AAW0PSJ1_9GOBI</name>
<feature type="compositionally biased region" description="Basic and acidic residues" evidence="2">
    <location>
        <begin position="62"/>
        <end position="72"/>
    </location>
</feature>
<protein>
    <submittedName>
        <fullName evidence="3">Uncharacterized protein</fullName>
    </submittedName>
</protein>
<sequence length="292" mass="33911">MSADSDSGNEYSDSLNSVTSRTKFRKRRTHRKFYGPTQIAKTKELCTNSSRNQLLNQDDEQREPWDREGENRRWRRQKQRKKTQPCPTSFLQQRIQSLQHHNDTLRKARKEALISARELRATNEKITEQVNFLAEKLSSGKQLVQKLTSDLAGVEQQKKVLEMELEQWRQISLPSKPAPVPAAPILPECFCQGRPCPPDPALPALEAEVKLLQVKLKSSSSEVTRQVAANKALRGQLQEKEDKLRQLQDKAAHVERDVNMKRQLVEDLKTRLKFLQDMEGSYVDKWKSWIRR</sequence>
<dbReference type="GO" id="GO:0005813">
    <property type="term" value="C:centrosome"/>
    <property type="evidence" value="ECO:0007669"/>
    <property type="project" value="TreeGrafter"/>
</dbReference>
<feature type="compositionally biased region" description="Basic residues" evidence="2">
    <location>
        <begin position="22"/>
        <end position="33"/>
    </location>
</feature>
<keyword evidence="4" id="KW-1185">Reference proteome</keyword>
<dbReference type="Proteomes" id="UP001460270">
    <property type="component" value="Unassembled WGS sequence"/>
</dbReference>
<feature type="compositionally biased region" description="Polar residues" evidence="2">
    <location>
        <begin position="45"/>
        <end position="56"/>
    </location>
</feature>
<feature type="coiled-coil region" evidence="1">
    <location>
        <begin position="230"/>
        <end position="264"/>
    </location>
</feature>